<keyword evidence="3" id="KW-0472">Membrane</keyword>
<evidence type="ECO:0000256" key="3">
    <source>
        <dbReference type="SAM" id="Phobius"/>
    </source>
</evidence>
<dbReference type="InterPro" id="IPR000667">
    <property type="entry name" value="Peptidase_S13"/>
</dbReference>
<dbReference type="Pfam" id="PF02113">
    <property type="entry name" value="Peptidase_S13"/>
    <property type="match status" value="1"/>
</dbReference>
<evidence type="ECO:0000313" key="5">
    <source>
        <dbReference type="Proteomes" id="UP000831775"/>
    </source>
</evidence>
<comment type="similarity">
    <text evidence="1">Belongs to the peptidase S13 family.</text>
</comment>
<dbReference type="Gene3D" id="3.50.80.20">
    <property type="entry name" value="D-Ala-D-Ala carboxypeptidase C, peptidase S13"/>
    <property type="match status" value="1"/>
</dbReference>
<dbReference type="EMBL" id="CP095043">
    <property type="protein sequence ID" value="UOQ59287.1"/>
    <property type="molecule type" value="Genomic_DNA"/>
</dbReference>
<accession>A0ABY4FSQ9</accession>
<dbReference type="PANTHER" id="PTHR30023:SF0">
    <property type="entry name" value="PENICILLIN-SENSITIVE CARBOXYPEPTIDASE A"/>
    <property type="match status" value="1"/>
</dbReference>
<keyword evidence="5" id="KW-1185">Reference proteome</keyword>
<reference evidence="4 5" key="1">
    <citation type="submission" date="2022-04" db="EMBL/GenBank/DDBJ databases">
        <title>Leucobacter sp. isolated from rhizosphere of onion.</title>
        <authorList>
            <person name="Won M."/>
            <person name="Lee C.-M."/>
            <person name="Woen H.-Y."/>
            <person name="Kwon S.-W."/>
        </authorList>
    </citation>
    <scope>NUCLEOTIDE SEQUENCE [LARGE SCALE GENOMIC DNA]</scope>
    <source>
        <strain evidence="4 5">H25R-14</strain>
    </source>
</reference>
<dbReference type="RefSeq" id="WP_244684207.1">
    <property type="nucleotide sequence ID" value="NZ_CP095043.1"/>
</dbReference>
<feature type="transmembrane region" description="Helical" evidence="3">
    <location>
        <begin position="20"/>
        <end position="38"/>
    </location>
</feature>
<keyword evidence="3" id="KW-0812">Transmembrane</keyword>
<keyword evidence="4" id="KW-0645">Protease</keyword>
<organism evidence="4 5">
    <name type="scientific">Leucobacter rhizosphaerae</name>
    <dbReference type="NCBI Taxonomy" id="2932245"/>
    <lineage>
        <taxon>Bacteria</taxon>
        <taxon>Bacillati</taxon>
        <taxon>Actinomycetota</taxon>
        <taxon>Actinomycetes</taxon>
        <taxon>Micrococcales</taxon>
        <taxon>Microbacteriaceae</taxon>
        <taxon>Leucobacter</taxon>
    </lineage>
</organism>
<dbReference type="SUPFAM" id="SSF56601">
    <property type="entry name" value="beta-lactamase/transpeptidase-like"/>
    <property type="match status" value="1"/>
</dbReference>
<keyword evidence="3" id="KW-1133">Transmembrane helix</keyword>
<protein>
    <submittedName>
        <fullName evidence="4">D-alanyl-D-alanine carboxypeptidase/D-alanyl-D-alanine-endopeptidase</fullName>
        <ecNumber evidence="4">3.4.16.4</ecNumber>
    </submittedName>
</protein>
<proteinExistence type="inferred from homology"/>
<evidence type="ECO:0000256" key="1">
    <source>
        <dbReference type="ARBA" id="ARBA00006096"/>
    </source>
</evidence>
<dbReference type="NCBIfam" id="TIGR00666">
    <property type="entry name" value="PBP4"/>
    <property type="match status" value="1"/>
</dbReference>
<dbReference type="InterPro" id="IPR012338">
    <property type="entry name" value="Beta-lactam/transpept-like"/>
</dbReference>
<evidence type="ECO:0000313" key="4">
    <source>
        <dbReference type="EMBL" id="UOQ59287.1"/>
    </source>
</evidence>
<dbReference type="Gene3D" id="3.40.710.10">
    <property type="entry name" value="DD-peptidase/beta-lactamase superfamily"/>
    <property type="match status" value="1"/>
</dbReference>
<gene>
    <name evidence="4" type="primary">dacB</name>
    <name evidence="4" type="ORF">MUN76_09470</name>
</gene>
<dbReference type="EC" id="3.4.16.4" evidence="4"/>
<name>A0ABY4FSQ9_9MICO</name>
<dbReference type="Proteomes" id="UP000831775">
    <property type="component" value="Chromosome"/>
</dbReference>
<dbReference type="GO" id="GO:0009002">
    <property type="term" value="F:serine-type D-Ala-D-Ala carboxypeptidase activity"/>
    <property type="evidence" value="ECO:0007669"/>
    <property type="project" value="UniProtKB-EC"/>
</dbReference>
<dbReference type="PANTHER" id="PTHR30023">
    <property type="entry name" value="D-ALANYL-D-ALANINE CARBOXYPEPTIDASE"/>
    <property type="match status" value="1"/>
</dbReference>
<evidence type="ECO:0000256" key="2">
    <source>
        <dbReference type="ARBA" id="ARBA00022801"/>
    </source>
</evidence>
<sequence length="552" mass="56487">MILRSRAASTRRARGRGPGAAAVVSAGAVIAVAALVAGCSPGAPGLGPTSAAGDAGSRITDVPGLPDAALDVMNQPEFASGRWLISVQDLDTGETLIDLDGDKLAEPGSFVKTYSAGAAWVQWGPDHTVTTPVKQSGAVSGGTLAGDLVLVAQGDLTMGGRTKADGTVDFTNLDHNDANPLPGATLTTGDPLAGLDELAEQVRAAGITAVSGDVVIDDRLFTGSLDGKPVTPIVINQNILDILITPGAEGEPATGALTPVVSPWKLDLQVETVAPGAETHISDPAVSDDDPTTIVVEGTINADSDPSLKIYELPDPATFARTAFIEALERAGVAVSVDPVRPNSDAGLGDAAAVEALPTVAELESLPLSEEATYVMKVSYNRGAQTLICRLAADAGETECGKGLAVAQQIWADAGLDTLGASLVDGSGLAGNFITPENAVEIQTIMSKRPDAEAWRDTMPILGVDGSLADVQKDSPAAGKVFAKTGTLLGSDPFNDRFRLVTKTLGGVMDTEGGRHLAFTIIVNQGFADDIQGVFQANDDVGKVAALIQQAY</sequence>
<keyword evidence="4" id="KW-0121">Carboxypeptidase</keyword>
<keyword evidence="2 4" id="KW-0378">Hydrolase</keyword>